<dbReference type="RefSeq" id="WP_167954713.1">
    <property type="nucleotide sequence ID" value="NZ_JAATJE010000002.1"/>
</dbReference>
<dbReference type="SUPFAM" id="SSF50952">
    <property type="entry name" value="Soluble quinoprotein glucose dehydrogenase"/>
    <property type="match status" value="1"/>
</dbReference>
<organism evidence="4 5">
    <name type="scientific">Sphingomonas jejuensis</name>
    <dbReference type="NCBI Taxonomy" id="904715"/>
    <lineage>
        <taxon>Bacteria</taxon>
        <taxon>Pseudomonadati</taxon>
        <taxon>Pseudomonadota</taxon>
        <taxon>Alphaproteobacteria</taxon>
        <taxon>Sphingomonadales</taxon>
        <taxon>Sphingomonadaceae</taxon>
        <taxon>Sphingomonas</taxon>
    </lineage>
</organism>
<keyword evidence="5" id="KW-1185">Reference proteome</keyword>
<dbReference type="InterPro" id="IPR011042">
    <property type="entry name" value="6-blade_b-propeller_TolB-like"/>
</dbReference>
<dbReference type="PROSITE" id="PS51257">
    <property type="entry name" value="PROKAR_LIPOPROTEIN"/>
    <property type="match status" value="1"/>
</dbReference>
<accession>A0ABX0XMJ9</accession>
<evidence type="ECO:0000313" key="5">
    <source>
        <dbReference type="Proteomes" id="UP000734218"/>
    </source>
</evidence>
<dbReference type="EMBL" id="JAATJE010000002">
    <property type="protein sequence ID" value="NJC34602.1"/>
    <property type="molecule type" value="Genomic_DNA"/>
</dbReference>
<evidence type="ECO:0000256" key="2">
    <source>
        <dbReference type="SAM" id="SignalP"/>
    </source>
</evidence>
<dbReference type="Proteomes" id="UP000734218">
    <property type="component" value="Unassembled WGS sequence"/>
</dbReference>
<evidence type="ECO:0000256" key="1">
    <source>
        <dbReference type="SAM" id="MobiDB-lite"/>
    </source>
</evidence>
<protein>
    <submittedName>
        <fullName evidence="4">Glucose/arabinose dehydrogenase</fullName>
    </submittedName>
</protein>
<keyword evidence="2" id="KW-0732">Signal</keyword>
<dbReference type="Gene3D" id="2.120.10.30">
    <property type="entry name" value="TolB, C-terminal domain"/>
    <property type="match status" value="1"/>
</dbReference>
<feature type="domain" description="Glucose/Sorbosone dehydrogenase" evidence="3">
    <location>
        <begin position="61"/>
        <end position="390"/>
    </location>
</feature>
<dbReference type="InterPro" id="IPR012938">
    <property type="entry name" value="Glc/Sorbosone_DH"/>
</dbReference>
<dbReference type="InterPro" id="IPR011041">
    <property type="entry name" value="Quinoprot_gluc/sorb_DH_b-prop"/>
</dbReference>
<feature type="region of interest" description="Disordered" evidence="1">
    <location>
        <begin position="26"/>
        <end position="51"/>
    </location>
</feature>
<evidence type="ECO:0000259" key="3">
    <source>
        <dbReference type="Pfam" id="PF07995"/>
    </source>
</evidence>
<feature type="chain" id="PRO_5046206981" evidence="2">
    <location>
        <begin position="21"/>
        <end position="402"/>
    </location>
</feature>
<sequence length="402" mass="42767">MRFHALLFAAALPLGFAACSGNTGGTTAAATDGQAAPAPAPSSGPTPAAGRPFQTAVIADLDTPWAMDFLPDGRVLVTEKDGRLRLIRPLAGNGSAVMQTMVDGVPSVDSAGQGGLMDVVLHPQFAQNRLVYFSYSEARDGGKNVVLARAELQEPSSGAPRLANVQTLLRGDPVDGNGHYSGRIAFAPDGHLFFTAGDRQKFDPAQDKSLLLGKVLRLTETGQPAPGNPLAEQGFRPEVWSYGHRNLLGIAFDPAGNLWQQEMGPRHGDELNLILPGRNYGWPNVSNGDHYDGRNIPDHAAGDGYEAPKVFWNPAISPAGLMVYSGDMFPAWRNSAFIGGMNTPGLIRVQLNGTDAQKADQWDMDGQRIRDVAQGPDGAVWVLEDGTDGSQGRLLRLTPAAR</sequence>
<feature type="compositionally biased region" description="Low complexity" evidence="1">
    <location>
        <begin position="26"/>
        <end position="37"/>
    </location>
</feature>
<feature type="signal peptide" evidence="2">
    <location>
        <begin position="1"/>
        <end position="20"/>
    </location>
</feature>
<dbReference type="Pfam" id="PF07995">
    <property type="entry name" value="GSDH"/>
    <property type="match status" value="1"/>
</dbReference>
<name>A0ABX0XMJ9_9SPHN</name>
<reference evidence="4 5" key="1">
    <citation type="submission" date="2020-03" db="EMBL/GenBank/DDBJ databases">
        <title>Genomic Encyclopedia of Type Strains, Phase IV (KMG-IV): sequencing the most valuable type-strain genomes for metagenomic binning, comparative biology and taxonomic classification.</title>
        <authorList>
            <person name="Goeker M."/>
        </authorList>
    </citation>
    <scope>NUCLEOTIDE SEQUENCE [LARGE SCALE GENOMIC DNA]</scope>
    <source>
        <strain evidence="4 5">DSM 27651</strain>
    </source>
</reference>
<dbReference type="PANTHER" id="PTHR19328:SF75">
    <property type="entry name" value="ALDOSE SUGAR DEHYDROGENASE YLII"/>
    <property type="match status" value="1"/>
</dbReference>
<dbReference type="PANTHER" id="PTHR19328">
    <property type="entry name" value="HEDGEHOG-INTERACTING PROTEIN"/>
    <property type="match status" value="1"/>
</dbReference>
<comment type="caution">
    <text evidence="4">The sequence shown here is derived from an EMBL/GenBank/DDBJ whole genome shotgun (WGS) entry which is preliminary data.</text>
</comment>
<evidence type="ECO:0000313" key="4">
    <source>
        <dbReference type="EMBL" id="NJC34602.1"/>
    </source>
</evidence>
<proteinExistence type="predicted"/>
<gene>
    <name evidence="4" type="ORF">GGR88_002116</name>
</gene>